<accession>A0AAD0KTD6</accession>
<dbReference type="EMBL" id="CP029543">
    <property type="protein sequence ID" value="AWV48372.1"/>
    <property type="molecule type" value="Genomic_DNA"/>
</dbReference>
<organism evidence="1 2">
    <name type="scientific">Mycobacterium leprae</name>
    <dbReference type="NCBI Taxonomy" id="1769"/>
    <lineage>
        <taxon>Bacteria</taxon>
        <taxon>Bacillati</taxon>
        <taxon>Actinomycetota</taxon>
        <taxon>Actinomycetes</taxon>
        <taxon>Mycobacteriales</taxon>
        <taxon>Mycobacteriaceae</taxon>
        <taxon>Mycobacterium</taxon>
    </lineage>
</organism>
<protein>
    <submittedName>
        <fullName evidence="1">Uncharacterized protein</fullName>
    </submittedName>
</protein>
<dbReference type="AlphaFoldDB" id="A0AAD0KTD6"/>
<evidence type="ECO:0000313" key="2">
    <source>
        <dbReference type="Proteomes" id="UP000249682"/>
    </source>
</evidence>
<evidence type="ECO:0000313" key="1">
    <source>
        <dbReference type="EMBL" id="AWV48372.1"/>
    </source>
</evidence>
<gene>
    <name evidence="1" type="ORF">DIJ64_10790</name>
</gene>
<sequence length="72" mass="7987">MQALWLVATERISCDRGKEMSNSGNWILGTFPTRIIKQAWVLSSNILVVAAPTPPAVVTTTGPYRPADRLRY</sequence>
<proteinExistence type="predicted"/>
<dbReference type="Proteomes" id="UP000249682">
    <property type="component" value="Chromosome"/>
</dbReference>
<name>A0AAD0KTD6_MYCLR</name>
<reference evidence="1 2" key="1">
    <citation type="submission" date="2018-05" db="EMBL/GenBank/DDBJ databases">
        <title>Evolution of small genomes with special reference to Mycobacterium leprae.</title>
        <authorList>
            <person name="Mohanty P.S."/>
            <person name="Bansal A.K."/>
            <person name="Gupta U.D."/>
            <person name="Naaz F."/>
            <person name="Dwivedi V.D."/>
            <person name="Singh H."/>
            <person name="Gupta G."/>
            <person name="Sharma S."/>
            <person name="Arora M."/>
        </authorList>
    </citation>
    <scope>NUCLEOTIDE SEQUENCE [LARGE SCALE GENOMIC DNA]</scope>
    <source>
        <strain evidence="1 2">MRHRU-235-G</strain>
    </source>
</reference>